<protein>
    <submittedName>
        <fullName evidence="2">Uncharacterized protein</fullName>
    </submittedName>
</protein>
<sequence>MQIKISQKHNWICLFLCGLLLIGYISMASPHNIFSVDAYALDRSSISGGPPHSSMDGGINLWYIDYSAITNTRAGFFLSSVKPFLWLHTKNIFYLLTSLITAQIISFLYSSRLAGRLGAQFRSIGITIFLHKKDGMK</sequence>
<dbReference type="AlphaFoldDB" id="A0A4Y7R7T6"/>
<gene>
    <name evidence="2" type="ORF">Psch_03598</name>
</gene>
<keyword evidence="1" id="KW-0812">Transmembrane</keyword>
<dbReference type="Proteomes" id="UP000298324">
    <property type="component" value="Unassembled WGS sequence"/>
</dbReference>
<reference evidence="2 3" key="1">
    <citation type="journal article" date="2018" name="Environ. Microbiol.">
        <title>Novel energy conservation strategies and behaviour of Pelotomaculum schinkii driving syntrophic propionate catabolism.</title>
        <authorList>
            <person name="Hidalgo-Ahumada C.A.P."/>
            <person name="Nobu M.K."/>
            <person name="Narihiro T."/>
            <person name="Tamaki H."/>
            <person name="Liu W.T."/>
            <person name="Kamagata Y."/>
            <person name="Stams A.J.M."/>
            <person name="Imachi H."/>
            <person name="Sousa D.Z."/>
        </authorList>
    </citation>
    <scope>NUCLEOTIDE SEQUENCE [LARGE SCALE GENOMIC DNA]</scope>
    <source>
        <strain evidence="2 3">HH</strain>
    </source>
</reference>
<dbReference type="EMBL" id="QFGA01000003">
    <property type="protein sequence ID" value="TEB04836.1"/>
    <property type="molecule type" value="Genomic_DNA"/>
</dbReference>
<accession>A0A4Y7R7T6</accession>
<comment type="caution">
    <text evidence="2">The sequence shown here is derived from an EMBL/GenBank/DDBJ whole genome shotgun (WGS) entry which is preliminary data.</text>
</comment>
<dbReference type="RefSeq" id="WP_134219539.1">
    <property type="nucleotide sequence ID" value="NZ_QFGA01000003.1"/>
</dbReference>
<proteinExistence type="predicted"/>
<evidence type="ECO:0000313" key="3">
    <source>
        <dbReference type="Proteomes" id="UP000298324"/>
    </source>
</evidence>
<organism evidence="2 3">
    <name type="scientific">Pelotomaculum schinkii</name>
    <dbReference type="NCBI Taxonomy" id="78350"/>
    <lineage>
        <taxon>Bacteria</taxon>
        <taxon>Bacillati</taxon>
        <taxon>Bacillota</taxon>
        <taxon>Clostridia</taxon>
        <taxon>Eubacteriales</taxon>
        <taxon>Desulfotomaculaceae</taxon>
        <taxon>Pelotomaculum</taxon>
    </lineage>
</organism>
<keyword evidence="1" id="KW-1133">Transmembrane helix</keyword>
<feature type="transmembrane region" description="Helical" evidence="1">
    <location>
        <begin position="92"/>
        <end position="110"/>
    </location>
</feature>
<keyword evidence="1" id="KW-0472">Membrane</keyword>
<keyword evidence="3" id="KW-1185">Reference proteome</keyword>
<evidence type="ECO:0000313" key="2">
    <source>
        <dbReference type="EMBL" id="TEB04836.1"/>
    </source>
</evidence>
<evidence type="ECO:0000256" key="1">
    <source>
        <dbReference type="SAM" id="Phobius"/>
    </source>
</evidence>
<name>A0A4Y7R7T6_9FIRM</name>